<feature type="region of interest" description="Disordered" evidence="1">
    <location>
        <begin position="40"/>
        <end position="69"/>
    </location>
</feature>
<evidence type="ECO:0000256" key="1">
    <source>
        <dbReference type="SAM" id="MobiDB-lite"/>
    </source>
</evidence>
<dbReference type="EMBL" id="LRRQ01000074">
    <property type="protein sequence ID" value="OAM90191.1"/>
    <property type="molecule type" value="Genomic_DNA"/>
</dbReference>
<dbReference type="STRING" id="1184151.AW736_09390"/>
<comment type="caution">
    <text evidence="3">The sequence shown here is derived from an EMBL/GenBank/DDBJ whole genome shotgun (WGS) entry which is preliminary data.</text>
</comment>
<evidence type="ECO:0000313" key="3">
    <source>
        <dbReference type="EMBL" id="OAM90191.1"/>
    </source>
</evidence>
<reference evidence="3 4" key="1">
    <citation type="submission" date="2016-01" db="EMBL/GenBank/DDBJ databases">
        <title>High potential of lignocellulose degradation of a new Verrucomicrobia species.</title>
        <authorList>
            <person name="Wang Y."/>
            <person name="Shi Y."/>
            <person name="Qiu Z."/>
            <person name="Liu S."/>
            <person name="Yang H."/>
        </authorList>
    </citation>
    <scope>NUCLEOTIDE SEQUENCE [LARGE SCALE GENOMIC DNA]</scope>
    <source>
        <strain evidence="3 4">TSB47</strain>
    </source>
</reference>
<feature type="compositionally biased region" description="Polar residues" evidence="1">
    <location>
        <begin position="40"/>
        <end position="68"/>
    </location>
</feature>
<feature type="signal peptide" evidence="2">
    <location>
        <begin position="1"/>
        <end position="26"/>
    </location>
</feature>
<accession>A0A178IKH9</accession>
<sequence>MNNAMKNLIPSSIVLSFALAMTSLSAKVDVYSLGNTEPQTAWPQTFKGNNKKQNTDTNPAAGLSQDSISGGEFGNPVPVGVESGCGMVQTFAGDGKKLEGAGFFMGAISGKANFTLTLIDYGTTPPKSPAALKTGKVVFTEKGALAQSAGGRHYYFDLSAGGDSNLVLPTLLEGNTYGIQLILTGQDGNINFYRSTKAEAYTKGISARLKNDAYEIIGVGGSDASLRKLSFAIYTAK</sequence>
<keyword evidence="2" id="KW-0732">Signal</keyword>
<protein>
    <submittedName>
        <fullName evidence="3">Uncharacterized protein</fullName>
    </submittedName>
</protein>
<dbReference type="Proteomes" id="UP000078486">
    <property type="component" value="Unassembled WGS sequence"/>
</dbReference>
<keyword evidence="4" id="KW-1185">Reference proteome</keyword>
<evidence type="ECO:0000313" key="4">
    <source>
        <dbReference type="Proteomes" id="UP000078486"/>
    </source>
</evidence>
<evidence type="ECO:0000256" key="2">
    <source>
        <dbReference type="SAM" id="SignalP"/>
    </source>
</evidence>
<dbReference type="AlphaFoldDB" id="A0A178IKH9"/>
<organism evidence="3 4">
    <name type="scientific">Termitidicoccus mucosus</name>
    <dbReference type="NCBI Taxonomy" id="1184151"/>
    <lineage>
        <taxon>Bacteria</taxon>
        <taxon>Pseudomonadati</taxon>
        <taxon>Verrucomicrobiota</taxon>
        <taxon>Opitutia</taxon>
        <taxon>Opitutales</taxon>
        <taxon>Opitutaceae</taxon>
        <taxon>Termitidicoccus</taxon>
    </lineage>
</organism>
<feature type="chain" id="PRO_5008089081" evidence="2">
    <location>
        <begin position="27"/>
        <end position="237"/>
    </location>
</feature>
<name>A0A178IKH9_9BACT</name>
<gene>
    <name evidence="3" type="ORF">AW736_09390</name>
</gene>
<proteinExistence type="predicted"/>